<comment type="caution">
    <text evidence="1">The sequence shown here is derived from an EMBL/GenBank/DDBJ whole genome shotgun (WGS) entry which is preliminary data.</text>
</comment>
<name>A0ABT8CPM9_9FLAO</name>
<evidence type="ECO:0000313" key="3">
    <source>
        <dbReference type="Proteomes" id="UP001242368"/>
    </source>
</evidence>
<reference evidence="1" key="3">
    <citation type="submission" date="2023-06" db="EMBL/GenBank/DDBJ databases">
        <authorList>
            <person name="Lucena T."/>
            <person name="Sun Q."/>
        </authorList>
    </citation>
    <scope>NUCLEOTIDE SEQUENCE</scope>
    <source>
        <strain evidence="1">CECT 7184</strain>
    </source>
</reference>
<proteinExistence type="predicted"/>
<organism evidence="1 3">
    <name type="scientific">Paenimyroides ceti</name>
    <dbReference type="NCBI Taxonomy" id="395087"/>
    <lineage>
        <taxon>Bacteria</taxon>
        <taxon>Pseudomonadati</taxon>
        <taxon>Bacteroidota</taxon>
        <taxon>Flavobacteriia</taxon>
        <taxon>Flavobacteriales</taxon>
        <taxon>Flavobacteriaceae</taxon>
        <taxon>Paenimyroides</taxon>
    </lineage>
</organism>
<dbReference type="InterPro" id="IPR036390">
    <property type="entry name" value="WH_DNA-bd_sf"/>
</dbReference>
<dbReference type="Gene3D" id="1.10.10.10">
    <property type="entry name" value="Winged helix-like DNA-binding domain superfamily/Winged helix DNA-binding domain"/>
    <property type="match status" value="1"/>
</dbReference>
<evidence type="ECO:0008006" key="4">
    <source>
        <dbReference type="Google" id="ProtNLM"/>
    </source>
</evidence>
<gene>
    <name evidence="1" type="ORF">QW060_00970</name>
    <name evidence="2" type="ORF">QW060_19180</name>
</gene>
<evidence type="ECO:0000313" key="2">
    <source>
        <dbReference type="EMBL" id="MDN3709162.1"/>
    </source>
</evidence>
<dbReference type="EMBL" id="JAUFQU010000001">
    <property type="protein sequence ID" value="MDN3705696.1"/>
    <property type="molecule type" value="Genomic_DNA"/>
</dbReference>
<dbReference type="InterPro" id="IPR036388">
    <property type="entry name" value="WH-like_DNA-bd_sf"/>
</dbReference>
<dbReference type="SUPFAM" id="SSF46785">
    <property type="entry name" value="Winged helix' DNA-binding domain"/>
    <property type="match status" value="1"/>
</dbReference>
<dbReference type="RefSeq" id="WP_290361854.1">
    <property type="nucleotide sequence ID" value="NZ_JAUFQU010000001.1"/>
</dbReference>
<accession>A0ABT8CPM9</accession>
<sequence length="158" mass="18846">MKDNPKQYKLFLELAQHIEIFQSLPPLAARIVAYMLVYCKTKEGRSFEELIEIFDCSKSSISCNLSMLLERKNMEYYYLEDTRKRYFRLNSKFMLMRLSSVFDMLNKEYELNTALLEVQSEDPDLLESRVPTLKIYTEHLTEIRKIFSNTIEKLKTTL</sequence>
<protein>
    <recommendedName>
        <fullName evidence="4">Transcriptional regulator</fullName>
    </recommendedName>
</protein>
<evidence type="ECO:0000313" key="1">
    <source>
        <dbReference type="EMBL" id="MDN3705696.1"/>
    </source>
</evidence>
<reference evidence="3" key="2">
    <citation type="journal article" date="2019" name="Int. J. Syst. Evol. Microbiol.">
        <title>The Global Catalogue of Microorganisms (GCM) 10K type strain sequencing project: providing services to taxonomists for standard genome sequencing and annotation.</title>
        <authorList>
            <consortium name="The Broad Institute Genomics Platform"/>
            <consortium name="The Broad Institute Genome Sequencing Center for Infectious Disease"/>
            <person name="Wu L."/>
            <person name="Ma J."/>
        </authorList>
    </citation>
    <scope>NUCLEOTIDE SEQUENCE [LARGE SCALE GENOMIC DNA]</scope>
    <source>
        <strain evidence="3">CECT 7184</strain>
    </source>
</reference>
<keyword evidence="3" id="KW-1185">Reference proteome</keyword>
<dbReference type="Proteomes" id="UP001242368">
    <property type="component" value="Unassembled WGS sequence"/>
</dbReference>
<dbReference type="EMBL" id="JAUFQU010000020">
    <property type="protein sequence ID" value="MDN3709162.1"/>
    <property type="molecule type" value="Genomic_DNA"/>
</dbReference>
<reference evidence="1" key="1">
    <citation type="journal article" date="2014" name="Int. J. Syst. Evol. Microbiol.">
        <title>Complete genome of a new Firmicutes species belonging to the dominant human colonic microbiota ('Ruminococcus bicirculans') reveals two chromosomes and a selective capacity to utilize plant glucans.</title>
        <authorList>
            <consortium name="NISC Comparative Sequencing Program"/>
            <person name="Wegmann U."/>
            <person name="Louis P."/>
            <person name="Goesmann A."/>
            <person name="Henrissat B."/>
            <person name="Duncan S.H."/>
            <person name="Flint H.J."/>
        </authorList>
    </citation>
    <scope>NUCLEOTIDE SEQUENCE</scope>
    <source>
        <strain evidence="1">CECT 7184</strain>
    </source>
</reference>